<accession>A0A5C5RQB7</accession>
<comment type="caution">
    <text evidence="2">The sequence shown here is derived from an EMBL/GenBank/DDBJ whole genome shotgun (WGS) entry which is preliminary data.</text>
</comment>
<organism evidence="2 3">
    <name type="scientific">Tsukamurella sputi</name>
    <dbReference type="NCBI Taxonomy" id="2591848"/>
    <lineage>
        <taxon>Bacteria</taxon>
        <taxon>Bacillati</taxon>
        <taxon>Actinomycetota</taxon>
        <taxon>Actinomycetes</taxon>
        <taxon>Mycobacteriales</taxon>
        <taxon>Tsukamurellaceae</taxon>
        <taxon>Tsukamurella</taxon>
    </lineage>
</organism>
<dbReference type="SUPFAM" id="SSF54637">
    <property type="entry name" value="Thioesterase/thiol ester dehydrase-isomerase"/>
    <property type="match status" value="1"/>
</dbReference>
<sequence>MTRADFTLWLEDCYAVDSESVRAYARATRSPHVPYAESRVVPQDTPVPPLIVADPVFKAAARLMAGVIDDFDPSRLLHVAQTIRQRVPIRIGDVLSLGARISDRVTRAGIDLFEVECVVTTGDGVRIETASTVAYAAGSDAPDISSASSEVIMFGAVL</sequence>
<dbReference type="OrthoDB" id="4773494at2"/>
<dbReference type="EMBL" id="VIGV01000002">
    <property type="protein sequence ID" value="TWS24713.1"/>
    <property type="molecule type" value="Genomic_DNA"/>
</dbReference>
<reference evidence="2 3" key="1">
    <citation type="submission" date="2019-08" db="EMBL/GenBank/DDBJ databases">
        <title>Tsukamurella conjunctivitidis sp. nov., Tsukamurella assacharolytica sp. nov. and Tsukamurella sputae sp. nov. isolated from patients with conjunctivitis, bacteraemia (lymphoma) and respiratory infection (sputum) in Hong Kong.</title>
        <authorList>
            <person name="Fok K.M.N."/>
            <person name="Fong J.Y.H."/>
        </authorList>
    </citation>
    <scope>NUCLEOTIDE SEQUENCE [LARGE SCALE GENOMIC DNA]</scope>
    <source>
        <strain evidence="2 3">HKU70</strain>
    </source>
</reference>
<evidence type="ECO:0000313" key="3">
    <source>
        <dbReference type="Proteomes" id="UP000319792"/>
    </source>
</evidence>
<evidence type="ECO:0000259" key="1">
    <source>
        <dbReference type="Pfam" id="PF13452"/>
    </source>
</evidence>
<name>A0A5C5RQB7_9ACTN</name>
<dbReference type="InterPro" id="IPR039569">
    <property type="entry name" value="FAS1-like_DH_region"/>
</dbReference>
<dbReference type="AlphaFoldDB" id="A0A5C5RQB7"/>
<dbReference type="Proteomes" id="UP000319792">
    <property type="component" value="Unassembled WGS sequence"/>
</dbReference>
<feature type="domain" description="FAS1-like dehydratase" evidence="1">
    <location>
        <begin position="14"/>
        <end position="129"/>
    </location>
</feature>
<evidence type="ECO:0000313" key="2">
    <source>
        <dbReference type="EMBL" id="TWS24713.1"/>
    </source>
</evidence>
<keyword evidence="3" id="KW-1185">Reference proteome</keyword>
<dbReference type="InterPro" id="IPR029069">
    <property type="entry name" value="HotDog_dom_sf"/>
</dbReference>
<gene>
    <name evidence="2" type="ORF">FK268_05535</name>
</gene>
<dbReference type="Pfam" id="PF13452">
    <property type="entry name" value="FAS1_DH_region"/>
    <property type="match status" value="1"/>
</dbReference>
<dbReference type="Gene3D" id="3.10.129.10">
    <property type="entry name" value="Hotdog Thioesterase"/>
    <property type="match status" value="1"/>
</dbReference>
<proteinExistence type="predicted"/>
<protein>
    <submittedName>
        <fullName evidence="2">MaoC family dehydratase</fullName>
    </submittedName>
</protein>
<dbReference type="RefSeq" id="WP_146432048.1">
    <property type="nucleotide sequence ID" value="NZ_VIGV01000002.1"/>
</dbReference>